<feature type="compositionally biased region" description="Polar residues" evidence="1">
    <location>
        <begin position="252"/>
        <end position="265"/>
    </location>
</feature>
<dbReference type="Proteomes" id="UP001294570">
    <property type="component" value="Unassembled WGS sequence"/>
</dbReference>
<reference evidence="2 3" key="1">
    <citation type="submission" date="2023-12" db="EMBL/GenBank/DDBJ databases">
        <title>Denitrificimonas halotolerans sp. nov.,a novel species isolated from landfill leachate.</title>
        <authorList>
            <person name="Wang S."/>
        </authorList>
    </citation>
    <scope>NUCLEOTIDE SEQUENCE [LARGE SCALE GENOMIC DNA]</scope>
    <source>
        <strain evidence="2 3">JX-1</strain>
    </source>
</reference>
<sequence>MSKDNWLTLSQTIDGTVSEKWPEIPQLNQPTPGGQASSSGAAGFVYSGLKQEIVPQRLLLDSRLTPLERNGWLVFKMLLDKQGYSVPRYQDLQPYLAQTPYGEQASRETISRVIAILRMTRWISLLAQGRDSGTGRIVGNMYILHEDPVTVQEAEMIDTGYAELVTKNLHHNIKSVRIVAENVAEELAEAAGTVIPTRLDVLQQRIENTSSIQQKVPRSSDSERGKITLVRNPNSAKKPSSEPISESELSKNSLVRNNATLSSESELGRKATRINAVRNPNYSTSTVLSTYTSTVLYRDSEGKNHNSSIQWPEHLDDHIPDDERRQALAMLEYQEPDLQQELINELAARCQQGGIKKPLGYLRGLVRKAERGEFKLWSGQNQAASEPSETSHITTNLQTTHSTSTGIADLKRVPIDELSPEGKAGYLAVRALLDSTKSTRALDTASNS</sequence>
<dbReference type="NCBIfam" id="NF040582">
    <property type="entry name" value="STY4528_fam"/>
    <property type="match status" value="1"/>
</dbReference>
<dbReference type="InterPro" id="IPR047749">
    <property type="entry name" value="STY4528-like"/>
</dbReference>
<feature type="region of interest" description="Disordered" evidence="1">
    <location>
        <begin position="210"/>
        <end position="266"/>
    </location>
</feature>
<dbReference type="RefSeq" id="WP_321552655.1">
    <property type="nucleotide sequence ID" value="NZ_JAXIVU010000002.1"/>
</dbReference>
<evidence type="ECO:0000313" key="3">
    <source>
        <dbReference type="Proteomes" id="UP001294570"/>
    </source>
</evidence>
<protein>
    <submittedName>
        <fullName evidence="2">STY4528 family pathogenicity island replication protein</fullName>
    </submittedName>
</protein>
<gene>
    <name evidence="2" type="ORF">TOI97_03085</name>
</gene>
<keyword evidence="3" id="KW-1185">Reference proteome</keyword>
<proteinExistence type="predicted"/>
<accession>A0ABU5GQT4</accession>
<evidence type="ECO:0000256" key="1">
    <source>
        <dbReference type="SAM" id="MobiDB-lite"/>
    </source>
</evidence>
<organism evidence="2 3">
    <name type="scientific">Denitrificimonas halotolerans</name>
    <dbReference type="NCBI Taxonomy" id="3098930"/>
    <lineage>
        <taxon>Bacteria</taxon>
        <taxon>Pseudomonadati</taxon>
        <taxon>Pseudomonadota</taxon>
        <taxon>Gammaproteobacteria</taxon>
        <taxon>Pseudomonadales</taxon>
        <taxon>Pseudomonadaceae</taxon>
        <taxon>Denitrificimonas</taxon>
    </lineage>
</organism>
<comment type="caution">
    <text evidence="2">The sequence shown here is derived from an EMBL/GenBank/DDBJ whole genome shotgun (WGS) entry which is preliminary data.</text>
</comment>
<evidence type="ECO:0000313" key="2">
    <source>
        <dbReference type="EMBL" id="MDY7218566.1"/>
    </source>
</evidence>
<name>A0ABU5GQT4_9GAMM</name>
<dbReference type="EMBL" id="JAXIVU010000002">
    <property type="protein sequence ID" value="MDY7218566.1"/>
    <property type="molecule type" value="Genomic_DNA"/>
</dbReference>
<feature type="compositionally biased region" description="Low complexity" evidence="1">
    <location>
        <begin position="235"/>
        <end position="251"/>
    </location>
</feature>